<accession>D2XB74</accession>
<sequence>MWNRGAQKANFLCFYTMESLIAAEENSAVLQLLLLACRSGFTYEAEVGFLRISVQQGSVKIQEGNKTKEKSISEFRDVLERLSL</sequence>
<organism evidence="1 2">
    <name type="scientific">Marseillevirus marseillevirus</name>
    <name type="common">GBM</name>
    <dbReference type="NCBI Taxonomy" id="694581"/>
    <lineage>
        <taxon>Viruses</taxon>
        <taxon>Varidnaviria</taxon>
        <taxon>Bamfordvirae</taxon>
        <taxon>Nucleocytoviricota</taxon>
        <taxon>Megaviricetes</taxon>
        <taxon>Pimascovirales</taxon>
        <taxon>Pimascovirales incertae sedis</taxon>
        <taxon>Marseilleviridae</taxon>
        <taxon>Marseillevirus</taxon>
        <taxon>Marseillevirus massiliense</taxon>
    </lineage>
</organism>
<dbReference type="KEGG" id="vg:8746675"/>
<dbReference type="RefSeq" id="YP_003407163.1">
    <property type="nucleotide sequence ID" value="NC_013756.1"/>
</dbReference>
<dbReference type="Proteomes" id="UP000029780">
    <property type="component" value="Segment"/>
</dbReference>
<protein>
    <submittedName>
        <fullName evidence="1">Uncharacterized protein</fullName>
    </submittedName>
</protein>
<dbReference type="GeneID" id="8746675"/>
<evidence type="ECO:0000313" key="2">
    <source>
        <dbReference type="Proteomes" id="UP000029780"/>
    </source>
</evidence>
<organismHost>
    <name type="scientific">Acanthamoeba</name>
    <dbReference type="NCBI Taxonomy" id="5754"/>
</organismHost>
<proteinExistence type="predicted"/>
<keyword evidence="2" id="KW-1185">Reference proteome</keyword>
<dbReference type="EMBL" id="GU071086">
    <property type="protein sequence ID" value="ADB04201.1"/>
    <property type="molecule type" value="Genomic_DNA"/>
</dbReference>
<name>D2XB74_GBMV</name>
<gene>
    <name evidence="1" type="ORF">MAR_ORF439</name>
</gene>
<reference evidence="1 2" key="1">
    <citation type="journal article" date="2009" name="Proc. Natl. Acad. Sci. U.S.A.">
        <title>Giant Marseillevirus highlights the role of amoebae as a melting pot in emergence of chimeric microorganisms.</title>
        <authorList>
            <person name="Boyer M."/>
            <person name="Yutin N."/>
            <person name="Pagnier I."/>
            <person name="Barrassi L."/>
            <person name="Fournous G."/>
            <person name="Espinosa L."/>
            <person name="Robert C."/>
            <person name="Azza S."/>
            <person name="Sun S."/>
            <person name="Rossmann M.G."/>
            <person name="Suzan-Monti M."/>
            <person name="La Scola B."/>
            <person name="Koonin E.V."/>
            <person name="Raoult D."/>
        </authorList>
    </citation>
    <scope>NUCLEOTIDE SEQUENCE [LARGE SCALE GENOMIC DNA]</scope>
    <source>
        <strain evidence="1 2">T19</strain>
    </source>
</reference>
<evidence type="ECO:0000313" key="1">
    <source>
        <dbReference type="EMBL" id="ADB04201.1"/>
    </source>
</evidence>
<dbReference type="OrthoDB" id="39950at10239"/>